<keyword evidence="2 9" id="KW-0489">Methyltransferase</keyword>
<feature type="domain" description="Hcy-binding" evidence="8">
    <location>
        <begin position="34"/>
        <end position="211"/>
    </location>
</feature>
<comment type="caution">
    <text evidence="9">The sequence shown here is derived from an EMBL/GenBank/DDBJ whole genome shotgun (WGS) entry which is preliminary data.</text>
</comment>
<keyword evidence="6" id="KW-0170">Cobalt</keyword>
<name>A0A8G2BF55_9PROT</name>
<dbReference type="PANTHER" id="PTHR45833">
    <property type="entry name" value="METHIONINE SYNTHASE"/>
    <property type="match status" value="1"/>
</dbReference>
<comment type="similarity">
    <text evidence="1">Belongs to the vitamin-B12 dependent methionine synthase family.</text>
</comment>
<keyword evidence="5" id="KW-0479">Metal-binding</keyword>
<accession>A0A8G2BF55</accession>
<evidence type="ECO:0000256" key="5">
    <source>
        <dbReference type="ARBA" id="ARBA00022723"/>
    </source>
</evidence>
<dbReference type="GO" id="GO:0046653">
    <property type="term" value="P:tetrahydrofolate metabolic process"/>
    <property type="evidence" value="ECO:0007669"/>
    <property type="project" value="TreeGrafter"/>
</dbReference>
<evidence type="ECO:0000313" key="10">
    <source>
        <dbReference type="Proteomes" id="UP000198615"/>
    </source>
</evidence>
<dbReference type="GO" id="GO:0008705">
    <property type="term" value="F:methionine synthase activity"/>
    <property type="evidence" value="ECO:0007669"/>
    <property type="project" value="TreeGrafter"/>
</dbReference>
<dbReference type="RefSeq" id="WP_175474095.1">
    <property type="nucleotide sequence ID" value="NZ_FNBW01000002.1"/>
</dbReference>
<dbReference type="GO" id="GO:0046872">
    <property type="term" value="F:metal ion binding"/>
    <property type="evidence" value="ECO:0007669"/>
    <property type="project" value="UniProtKB-KW"/>
</dbReference>
<feature type="region of interest" description="Disordered" evidence="7">
    <location>
        <begin position="274"/>
        <end position="298"/>
    </location>
</feature>
<gene>
    <name evidence="9" type="ORF">SAMN05660686_00950</name>
</gene>
<dbReference type="PANTHER" id="PTHR45833:SF1">
    <property type="entry name" value="METHIONINE SYNTHASE"/>
    <property type="match status" value="1"/>
</dbReference>
<keyword evidence="4" id="KW-0949">S-adenosyl-L-methionine</keyword>
<dbReference type="Gene3D" id="3.20.20.330">
    <property type="entry name" value="Homocysteine-binding-like domain"/>
    <property type="match status" value="1"/>
</dbReference>
<dbReference type="InterPro" id="IPR036589">
    <property type="entry name" value="HCY_dom_sf"/>
</dbReference>
<keyword evidence="3 9" id="KW-0808">Transferase</keyword>
<reference evidence="9 10" key="1">
    <citation type="submission" date="2016-10" db="EMBL/GenBank/DDBJ databases">
        <authorList>
            <person name="Varghese N."/>
            <person name="Submissions S."/>
        </authorList>
    </citation>
    <scope>NUCLEOTIDE SEQUENCE [LARGE SCALE GENOMIC DNA]</scope>
    <source>
        <strain evidence="9 10">DSM 18839</strain>
    </source>
</reference>
<evidence type="ECO:0000256" key="7">
    <source>
        <dbReference type="SAM" id="MobiDB-lite"/>
    </source>
</evidence>
<dbReference type="SUPFAM" id="SSF82282">
    <property type="entry name" value="Homocysteine S-methyltransferase"/>
    <property type="match status" value="1"/>
</dbReference>
<protein>
    <submittedName>
        <fullName evidence="9">Methionine synthase I (Cobalamin-dependent), methyltransferase domain</fullName>
    </submittedName>
</protein>
<dbReference type="GO" id="GO:0050667">
    <property type="term" value="P:homocysteine metabolic process"/>
    <property type="evidence" value="ECO:0007669"/>
    <property type="project" value="TreeGrafter"/>
</dbReference>
<dbReference type="Proteomes" id="UP000198615">
    <property type="component" value="Unassembled WGS sequence"/>
</dbReference>
<dbReference type="Pfam" id="PF02574">
    <property type="entry name" value="S-methyl_trans"/>
    <property type="match status" value="1"/>
</dbReference>
<organism evidence="9 10">
    <name type="scientific">Thalassobaculum litoreum DSM 18839</name>
    <dbReference type="NCBI Taxonomy" id="1123362"/>
    <lineage>
        <taxon>Bacteria</taxon>
        <taxon>Pseudomonadati</taxon>
        <taxon>Pseudomonadota</taxon>
        <taxon>Alphaproteobacteria</taxon>
        <taxon>Rhodospirillales</taxon>
        <taxon>Thalassobaculaceae</taxon>
        <taxon>Thalassobaculum</taxon>
    </lineage>
</organism>
<dbReference type="GO" id="GO:0005829">
    <property type="term" value="C:cytosol"/>
    <property type="evidence" value="ECO:0007669"/>
    <property type="project" value="TreeGrafter"/>
</dbReference>
<evidence type="ECO:0000259" key="8">
    <source>
        <dbReference type="Pfam" id="PF02574"/>
    </source>
</evidence>
<evidence type="ECO:0000256" key="3">
    <source>
        <dbReference type="ARBA" id="ARBA00022679"/>
    </source>
</evidence>
<dbReference type="InterPro" id="IPR050554">
    <property type="entry name" value="Met_Synthase/Corrinoid"/>
</dbReference>
<dbReference type="GO" id="GO:0032259">
    <property type="term" value="P:methylation"/>
    <property type="evidence" value="ECO:0007669"/>
    <property type="project" value="UniProtKB-KW"/>
</dbReference>
<evidence type="ECO:0000256" key="6">
    <source>
        <dbReference type="ARBA" id="ARBA00023285"/>
    </source>
</evidence>
<evidence type="ECO:0000313" key="9">
    <source>
        <dbReference type="EMBL" id="SDF29998.1"/>
    </source>
</evidence>
<dbReference type="EMBL" id="FNBW01000002">
    <property type="protein sequence ID" value="SDF29998.1"/>
    <property type="molecule type" value="Genomic_DNA"/>
</dbReference>
<proteinExistence type="inferred from homology"/>
<evidence type="ECO:0000256" key="1">
    <source>
        <dbReference type="ARBA" id="ARBA00010398"/>
    </source>
</evidence>
<evidence type="ECO:0000256" key="2">
    <source>
        <dbReference type="ARBA" id="ARBA00022603"/>
    </source>
</evidence>
<keyword evidence="10" id="KW-1185">Reference proteome</keyword>
<sequence>MTTRFTEPKAGSRTGPALVSGGFGELSARAGSSCLEELNITDPKAVIDVHRRHLDDGAEILRTNTGGASPERLDRYRMHDEAFIVSYMAAEHASKAARSHGGDRRVMGVARVEALAPLIGFLPLDRVEAASRTMASGLVGGGADLLLLETAQCPARIVAAMAGARRGMADAGRAVPVLVKLRYETRLGALARGAITDGLARAAAAVAGIGAQGLALAPDNLDRPYAETLRAVATAYGGPLFVDLSPSSPHWAAVAETDLRRRIAWAAGRRLEPLDDTEAPARPAPANDAGPRPAARSY</sequence>
<evidence type="ECO:0000256" key="4">
    <source>
        <dbReference type="ARBA" id="ARBA00022691"/>
    </source>
</evidence>
<dbReference type="AlphaFoldDB" id="A0A8G2BF55"/>
<dbReference type="InterPro" id="IPR003726">
    <property type="entry name" value="HCY_dom"/>
</dbReference>